<organism evidence="1">
    <name type="scientific">Rhizophora mucronata</name>
    <name type="common">Asiatic mangrove</name>
    <dbReference type="NCBI Taxonomy" id="61149"/>
    <lineage>
        <taxon>Eukaryota</taxon>
        <taxon>Viridiplantae</taxon>
        <taxon>Streptophyta</taxon>
        <taxon>Embryophyta</taxon>
        <taxon>Tracheophyta</taxon>
        <taxon>Spermatophyta</taxon>
        <taxon>Magnoliopsida</taxon>
        <taxon>eudicotyledons</taxon>
        <taxon>Gunneridae</taxon>
        <taxon>Pentapetalae</taxon>
        <taxon>rosids</taxon>
        <taxon>fabids</taxon>
        <taxon>Malpighiales</taxon>
        <taxon>Rhizophoraceae</taxon>
        <taxon>Rhizophora</taxon>
    </lineage>
</organism>
<dbReference type="EMBL" id="GGEC01051610">
    <property type="protein sequence ID" value="MBX32094.1"/>
    <property type="molecule type" value="Transcribed_RNA"/>
</dbReference>
<accession>A0A2P2MPE1</accession>
<dbReference type="AlphaFoldDB" id="A0A2P2MPE1"/>
<evidence type="ECO:0000313" key="1">
    <source>
        <dbReference type="EMBL" id="MBX32094.1"/>
    </source>
</evidence>
<sequence length="42" mass="4898">MTHIFPNKLISKYKSKPDCMILPNSELKINPNIKKKKKKEGN</sequence>
<name>A0A2P2MPE1_RHIMU</name>
<proteinExistence type="predicted"/>
<protein>
    <submittedName>
        <fullName evidence="1">Uncharacterized protein</fullName>
    </submittedName>
</protein>
<reference evidence="1" key="1">
    <citation type="submission" date="2018-02" db="EMBL/GenBank/DDBJ databases">
        <title>Rhizophora mucronata_Transcriptome.</title>
        <authorList>
            <person name="Meera S.P."/>
            <person name="Sreeshan A."/>
            <person name="Augustine A."/>
        </authorList>
    </citation>
    <scope>NUCLEOTIDE SEQUENCE</scope>
    <source>
        <tissue evidence="1">Leaf</tissue>
    </source>
</reference>